<dbReference type="EMBL" id="QYUL01000001">
    <property type="protein sequence ID" value="RJF84446.1"/>
    <property type="molecule type" value="Genomic_DNA"/>
</dbReference>
<sequence>MDVSKLANGGSTIQGGAAARQLMGATASSPLTKATTNASRSANPVDTVVLSDQASRALSVDLSPTAFATGAPTNPSTAAAVKDMDKIIPAMQRYTEESSRYAEKLSGLVREKFGLPDNMSLTTGGAANAMMDSLAKENGLVKPEIPQILKDHGLLSDDTQEVDSQSQTGLFGLSVTTVGDPDFGKRMDLAFDRSAAIPSDKQTLVALKSGDPATAGTLNRVKTGALGGLTDTASQDGAHLFAITDGAADGKAKVAASVRSVGMDDRVNSSALTLLATIKRYLPG</sequence>
<proteinExistence type="predicted"/>
<protein>
    <submittedName>
        <fullName evidence="1">Uncharacterized protein</fullName>
    </submittedName>
</protein>
<accession>A0A418W373</accession>
<comment type="caution">
    <text evidence="1">The sequence shown here is derived from an EMBL/GenBank/DDBJ whole genome shotgun (WGS) entry which is preliminary data.</text>
</comment>
<evidence type="ECO:0000313" key="2">
    <source>
        <dbReference type="Proteomes" id="UP000283458"/>
    </source>
</evidence>
<name>A0A418W373_9PROT</name>
<dbReference type="AlphaFoldDB" id="A0A418W373"/>
<dbReference type="Proteomes" id="UP000283458">
    <property type="component" value="Unassembled WGS sequence"/>
</dbReference>
<evidence type="ECO:0000313" key="1">
    <source>
        <dbReference type="EMBL" id="RJF84446.1"/>
    </source>
</evidence>
<gene>
    <name evidence="1" type="ORF">D3877_07830</name>
</gene>
<organism evidence="1 2">
    <name type="scientific">Azospirillum cavernae</name>
    <dbReference type="NCBI Taxonomy" id="2320860"/>
    <lineage>
        <taxon>Bacteria</taxon>
        <taxon>Pseudomonadati</taxon>
        <taxon>Pseudomonadota</taxon>
        <taxon>Alphaproteobacteria</taxon>
        <taxon>Rhodospirillales</taxon>
        <taxon>Azospirillaceae</taxon>
        <taxon>Azospirillum</taxon>
    </lineage>
</organism>
<reference evidence="1 2" key="1">
    <citation type="submission" date="2018-09" db="EMBL/GenBank/DDBJ databases">
        <authorList>
            <person name="Zhu H."/>
        </authorList>
    </citation>
    <scope>NUCLEOTIDE SEQUENCE [LARGE SCALE GENOMIC DNA]</scope>
    <source>
        <strain evidence="1 2">K2W22B-5</strain>
    </source>
</reference>
<keyword evidence="2" id="KW-1185">Reference proteome</keyword>